<dbReference type="AlphaFoldDB" id="K0J433"/>
<dbReference type="RefSeq" id="WP_015010551.1">
    <property type="nucleotide sequence ID" value="NC_018704.1"/>
</dbReference>
<dbReference type="eggNOG" id="COG4584">
    <property type="taxonomic scope" value="Bacteria"/>
</dbReference>
<sequence length="80" mass="9764">MALWLASTERRTRKLDKYKNEILSWLKEHLDLSTAQIADWLDERYPDFKVGESTVRRYVVAHVNDSCVIFNVWRELWWKH</sequence>
<dbReference type="OrthoDB" id="92877at2"/>
<keyword evidence="2" id="KW-1185">Reference proteome</keyword>
<proteinExistence type="predicted"/>
<reference evidence="1 2" key="1">
    <citation type="submission" date="2011-01" db="EMBL/GenBank/DDBJ databases">
        <title>Whole genome sequence of Amphibacillus xylinus NBRC 15112.</title>
        <authorList>
            <person name="Nakazawa H."/>
            <person name="Katano Y."/>
            <person name="Nakamura S."/>
            <person name="Sasagawa M."/>
            <person name="Fukada J."/>
            <person name="Arai T."/>
            <person name="Sasakura N."/>
            <person name="Mochizuki D."/>
            <person name="Hosoyama A."/>
            <person name="Harada K."/>
            <person name="Horikawa H."/>
            <person name="Kato Y."/>
            <person name="Harada T."/>
            <person name="Sasaki K."/>
            <person name="Sekiguchi M."/>
            <person name="Hodoyama M."/>
            <person name="Nishiko R."/>
            <person name="Narita H."/>
            <person name="Hanamaki A."/>
            <person name="Hata C."/>
            <person name="Konno Y."/>
            <person name="Niimura Y."/>
            <person name="Yamazaki S."/>
            <person name="Fujita N."/>
        </authorList>
    </citation>
    <scope>NUCLEOTIDE SEQUENCE [LARGE SCALE GENOMIC DNA]</scope>
    <source>
        <strain evidence="2">ATCC 51415 / DSM 6626 / JCM 7361 / LMG 17667 / NBRC 15112 / Ep01</strain>
    </source>
</reference>
<name>K0J433_AMPXN</name>
<evidence type="ECO:0000313" key="2">
    <source>
        <dbReference type="Proteomes" id="UP000006294"/>
    </source>
</evidence>
<evidence type="ECO:0000313" key="1">
    <source>
        <dbReference type="EMBL" id="BAM47962.1"/>
    </source>
</evidence>
<dbReference type="HOGENOM" id="CLU_2581964_0_0_9"/>
<dbReference type="Proteomes" id="UP000006294">
    <property type="component" value="Chromosome"/>
</dbReference>
<gene>
    <name evidence="1" type="ordered locus">AXY_18300</name>
</gene>
<organism evidence="1 2">
    <name type="scientific">Amphibacillus xylanus (strain ATCC 51415 / DSM 6626 / JCM 7361 / LMG 17667 / NBRC 15112 / Ep01)</name>
    <dbReference type="NCBI Taxonomy" id="698758"/>
    <lineage>
        <taxon>Bacteria</taxon>
        <taxon>Bacillati</taxon>
        <taxon>Bacillota</taxon>
        <taxon>Bacilli</taxon>
        <taxon>Bacillales</taxon>
        <taxon>Bacillaceae</taxon>
        <taxon>Amphibacillus</taxon>
    </lineage>
</organism>
<protein>
    <submittedName>
        <fullName evidence="1">Uncharacterized protein</fullName>
    </submittedName>
</protein>
<dbReference type="KEGG" id="axl:AXY_18300"/>
<dbReference type="STRING" id="698758.AXY_18300"/>
<dbReference type="EMBL" id="AP012050">
    <property type="protein sequence ID" value="BAM47962.1"/>
    <property type="molecule type" value="Genomic_DNA"/>
</dbReference>
<accession>K0J433</accession>